<gene>
    <name evidence="1" type="ORF">sS8_5483</name>
</gene>
<proteinExistence type="predicted"/>
<organism evidence="1 2">
    <name type="scientific">Methylocaldum marinum</name>
    <dbReference type="NCBI Taxonomy" id="1432792"/>
    <lineage>
        <taxon>Bacteria</taxon>
        <taxon>Pseudomonadati</taxon>
        <taxon>Pseudomonadota</taxon>
        <taxon>Gammaproteobacteria</taxon>
        <taxon>Methylococcales</taxon>
        <taxon>Methylococcaceae</taxon>
        <taxon>Methylocaldum</taxon>
    </lineage>
</organism>
<name>A0A250L0I7_9GAMM</name>
<dbReference type="EMBL" id="AP017928">
    <property type="protein sequence ID" value="BBA37400.1"/>
    <property type="molecule type" value="Genomic_DNA"/>
</dbReference>
<dbReference type="AlphaFoldDB" id="A0A250L0I7"/>
<protein>
    <submittedName>
        <fullName evidence="1">Uncharacterized protein</fullName>
    </submittedName>
</protein>
<evidence type="ECO:0000313" key="2">
    <source>
        <dbReference type="Proteomes" id="UP000266313"/>
    </source>
</evidence>
<keyword evidence="2" id="KW-1185">Reference proteome</keyword>
<dbReference type="KEGG" id="mmai:sS8_5483"/>
<evidence type="ECO:0000313" key="1">
    <source>
        <dbReference type="EMBL" id="BBA37400.1"/>
    </source>
</evidence>
<dbReference type="Proteomes" id="UP000266313">
    <property type="component" value="Chromosome"/>
</dbReference>
<dbReference type="RefSeq" id="WP_170161277.1">
    <property type="nucleotide sequence ID" value="NZ_AP017928.1"/>
</dbReference>
<sequence>MIYVVEIPHEGRPSAWFAFDEDDLARKVRSARETGEHTVFAALSPRQRLEASGLTPESPDARTRHPDVFDDADRHGWDTVLYRADYLLSPGIWQVEPVSELEACAAALAHERKTCRVYLSDNAAVAALYGDPLYNGREGFYAHMALREQLIAMEAMSDDL</sequence>
<accession>A0A250L0I7</accession>
<reference evidence="1 2" key="1">
    <citation type="submission" date="2016-12" db="EMBL/GenBank/DDBJ databases">
        <title>Genome sequencing of Methylocaldum marinum.</title>
        <authorList>
            <person name="Takeuchi M."/>
            <person name="Kamagata Y."/>
            <person name="Hiraoka S."/>
            <person name="Oshima K."/>
            <person name="Hattori M."/>
            <person name="Iwasaki W."/>
        </authorList>
    </citation>
    <scope>NUCLEOTIDE SEQUENCE [LARGE SCALE GENOMIC DNA]</scope>
    <source>
        <strain evidence="1 2">S8</strain>
    </source>
</reference>